<organism evidence="6 7">
    <name type="scientific">Salmonella phage PST_H2</name>
    <dbReference type="NCBI Taxonomy" id="2978975"/>
    <lineage>
        <taxon>Viruses</taxon>
        <taxon>Duplodnaviria</taxon>
        <taxon>Heunggongvirae</taxon>
        <taxon>Uroviricota</taxon>
        <taxon>Caudoviricetes</taxon>
        <taxon>Autographivirales</taxon>
        <taxon>Autosignataviridae</taxon>
        <taxon>Molineuxvirinae</taxon>
        <taxon>Guangxivirus</taxon>
        <taxon>Guangxivirus PSTH2</taxon>
    </lineage>
</organism>
<evidence type="ECO:0000256" key="2">
    <source>
        <dbReference type="ARBA" id="ARBA00022732"/>
    </source>
</evidence>
<evidence type="ECO:0000313" key="6">
    <source>
        <dbReference type="EMBL" id="UXQ88705.1"/>
    </source>
</evidence>
<feature type="domain" description="Bacteriophage T7 tail fibre protein-like N-terminal" evidence="4">
    <location>
        <begin position="3"/>
        <end position="113"/>
    </location>
</feature>
<keyword evidence="7" id="KW-1185">Reference proteome</keyword>
<dbReference type="GO" id="GO:0098015">
    <property type="term" value="C:virus tail"/>
    <property type="evidence" value="ECO:0007669"/>
    <property type="project" value="UniProtKB-KW"/>
</dbReference>
<evidence type="ECO:0000256" key="1">
    <source>
        <dbReference type="ARBA" id="ARBA00004328"/>
    </source>
</evidence>
<keyword evidence="3" id="KW-0946">Virion</keyword>
<dbReference type="InterPro" id="IPR005604">
    <property type="entry name" value="Phage_T7_tail_fibre-like_N"/>
</dbReference>
<dbReference type="SUPFAM" id="SSF101967">
    <property type="entry name" value="Adhesin YadA, collagen-binding domain"/>
    <property type="match status" value="1"/>
</dbReference>
<dbReference type="InterPro" id="IPR011049">
    <property type="entry name" value="Serralysin-like_metalloprot_C"/>
</dbReference>
<dbReference type="Proteomes" id="UP001060583">
    <property type="component" value="Segment"/>
</dbReference>
<name>A0A977TG31_9CAUD</name>
<sequence length="319" mass="35519">MSYTYTEVTGDGSTTTFSFRFAGYDKGYIRASDIHVEWLDGSDWVEATGWVLSGTHQITFNVAPASGRKIRIRRIVPKDNPYAVFDRNVVLDMKSLNNNFIQQIEIIQELLDGFLPEGYFMKNSFNMGGNRIVNLGAGVDATDAVNKGQLDSLDKKHTDWNKAQDLEIAGIKKGMTSGVSHRTIPWYMVASGGEQIIRPPYEFEDAMVFINGVFQHELAGAVSVGHDVISLSEPLQEGDELYVLIGSRLTPPTSGDTTLMHQQVSEGTQSIDIVTEFQRIDVYLDGLYQPDSAYEIHGSTVTFKEPLPECTVMFKLQLV</sequence>
<dbReference type="EMBL" id="ON461912">
    <property type="protein sequence ID" value="UXQ88705.1"/>
    <property type="molecule type" value="Genomic_DNA"/>
</dbReference>
<keyword evidence="2" id="KW-1227">Viral tail protein</keyword>
<feature type="domain" description="Trimeric autotransporter adhesin YadA-like stalk" evidence="5">
    <location>
        <begin position="131"/>
        <end position="154"/>
    </location>
</feature>
<evidence type="ECO:0000256" key="3">
    <source>
        <dbReference type="ARBA" id="ARBA00022844"/>
    </source>
</evidence>
<reference evidence="6" key="1">
    <citation type="submission" date="2022-05" db="EMBL/GenBank/DDBJ databases">
        <authorList>
            <person name="Ma D."/>
        </authorList>
    </citation>
    <scope>NUCLEOTIDE SEQUENCE</scope>
</reference>
<protein>
    <submittedName>
        <fullName evidence="6">Tail fibers</fullName>
    </submittedName>
</protein>
<dbReference type="Gene3D" id="6.10.250.2040">
    <property type="match status" value="1"/>
</dbReference>
<accession>A0A977TG31</accession>
<dbReference type="Pfam" id="PF05662">
    <property type="entry name" value="YadA_stalk"/>
    <property type="match status" value="1"/>
</dbReference>
<evidence type="ECO:0000259" key="4">
    <source>
        <dbReference type="Pfam" id="PF03906"/>
    </source>
</evidence>
<dbReference type="GO" id="GO:0019867">
    <property type="term" value="C:outer membrane"/>
    <property type="evidence" value="ECO:0007669"/>
    <property type="project" value="InterPro"/>
</dbReference>
<evidence type="ECO:0000313" key="7">
    <source>
        <dbReference type="Proteomes" id="UP001060583"/>
    </source>
</evidence>
<proteinExistence type="predicted"/>
<comment type="subcellular location">
    <subcellularLocation>
        <location evidence="1">Virion</location>
    </subcellularLocation>
</comment>
<dbReference type="Pfam" id="PF03906">
    <property type="entry name" value="Phage_T7_tail"/>
    <property type="match status" value="1"/>
</dbReference>
<dbReference type="InterPro" id="IPR008635">
    <property type="entry name" value="Coiled_stalk_dom"/>
</dbReference>
<evidence type="ECO:0000259" key="5">
    <source>
        <dbReference type="Pfam" id="PF05662"/>
    </source>
</evidence>